<evidence type="ECO:0000256" key="4">
    <source>
        <dbReference type="ARBA" id="ARBA00022801"/>
    </source>
</evidence>
<dbReference type="EMBL" id="FXAG01000015">
    <property type="protein sequence ID" value="SMF35568.1"/>
    <property type="molecule type" value="Genomic_DNA"/>
</dbReference>
<evidence type="ECO:0000256" key="7">
    <source>
        <dbReference type="SAM" id="SignalP"/>
    </source>
</evidence>
<evidence type="ECO:0000256" key="5">
    <source>
        <dbReference type="ARBA" id="ARBA00022833"/>
    </source>
</evidence>
<keyword evidence="4" id="KW-0378">Hydrolase</keyword>
<dbReference type="AlphaFoldDB" id="A0A1Y6C487"/>
<evidence type="ECO:0000256" key="6">
    <source>
        <dbReference type="ARBA" id="ARBA00023049"/>
    </source>
</evidence>
<dbReference type="GO" id="GO:0016020">
    <property type="term" value="C:membrane"/>
    <property type="evidence" value="ECO:0007669"/>
    <property type="project" value="TreeGrafter"/>
</dbReference>
<dbReference type="PANTHER" id="PTHR22726:SF1">
    <property type="entry name" value="METALLOENDOPEPTIDASE OMA1, MITOCHONDRIAL"/>
    <property type="match status" value="1"/>
</dbReference>
<evidence type="ECO:0000256" key="3">
    <source>
        <dbReference type="ARBA" id="ARBA00022723"/>
    </source>
</evidence>
<evidence type="ECO:0000313" key="10">
    <source>
        <dbReference type="Proteomes" id="UP000192920"/>
    </source>
</evidence>
<reference evidence="10" key="1">
    <citation type="submission" date="2017-04" db="EMBL/GenBank/DDBJ databases">
        <authorList>
            <person name="Varghese N."/>
            <person name="Submissions S."/>
        </authorList>
    </citation>
    <scope>NUCLEOTIDE SEQUENCE [LARGE SCALE GENOMIC DNA]</scope>
    <source>
        <strain evidence="10">DSM 22618</strain>
    </source>
</reference>
<protein>
    <submittedName>
        <fullName evidence="9">Putative Zn-dependent protease, contains TPR repeats</fullName>
    </submittedName>
</protein>
<dbReference type="Gene3D" id="1.25.40.10">
    <property type="entry name" value="Tetratricopeptide repeat domain"/>
    <property type="match status" value="1"/>
</dbReference>
<evidence type="ECO:0000256" key="1">
    <source>
        <dbReference type="ARBA" id="ARBA00001947"/>
    </source>
</evidence>
<organism evidence="9 10">
    <name type="scientific">Pseudogulbenkiania subflava DSM 22618</name>
    <dbReference type="NCBI Taxonomy" id="1123014"/>
    <lineage>
        <taxon>Bacteria</taxon>
        <taxon>Pseudomonadati</taxon>
        <taxon>Pseudomonadota</taxon>
        <taxon>Betaproteobacteria</taxon>
        <taxon>Neisseriales</taxon>
        <taxon>Chromobacteriaceae</taxon>
        <taxon>Pseudogulbenkiania</taxon>
    </lineage>
</organism>
<keyword evidence="5" id="KW-0862">Zinc</keyword>
<keyword evidence="7" id="KW-0732">Signal</keyword>
<proteinExistence type="predicted"/>
<keyword evidence="6" id="KW-0482">Metalloprotease</keyword>
<feature type="signal peptide" evidence="7">
    <location>
        <begin position="1"/>
        <end position="20"/>
    </location>
</feature>
<dbReference type="InterPro" id="IPR011990">
    <property type="entry name" value="TPR-like_helical_dom_sf"/>
</dbReference>
<keyword evidence="2 9" id="KW-0645">Protease</keyword>
<dbReference type="InterPro" id="IPR001915">
    <property type="entry name" value="Peptidase_M48"/>
</dbReference>
<sequence>MKTALTAAALALALSGTVSAQIDLPELGDASSASFSPSQEAAVGRDVMNRLRESGETLDDADVSAYLQELGGRLGQAAQAPDLNFSFFAVNERSINAFAMPGGYIGVHSGLVLTTQSEAELASVLAHEIAHASQHHLARLKAASAPNQLWLLAALLAGALASRAGNSDAAFGAINAGIGLSVSSQLAYTRDFEREADRLGMQYLAAAGFDARAMPTFFQRMQQSNRFNDNNALAFLRSHPVTGERISEAQDRALAFPLRMHADSTAYLLVREKLRLATLGREEALRYYQSSLKSRQFLSEGAQWYGLSLARLAANQPGPAREALAEARRRLPASPLLFGQEAAIERAERNWTAALDAYRRGLAAFPGYGPLRYGEIDTLLDSGQREAALTRLRGELNRYPSEPALYRRQAAVYADRDALRYHAALGQAFYYEQRYEAALEQFQYASQAPGDDFYLRSSIEARIRELQNRLKEERRQARS</sequence>
<dbReference type="Pfam" id="PF01435">
    <property type="entry name" value="Peptidase_M48"/>
    <property type="match status" value="1"/>
</dbReference>
<evidence type="ECO:0000313" key="9">
    <source>
        <dbReference type="EMBL" id="SMF35568.1"/>
    </source>
</evidence>
<dbReference type="Gene3D" id="3.30.2010.10">
    <property type="entry name" value="Metalloproteases ('zincins'), catalytic domain"/>
    <property type="match status" value="1"/>
</dbReference>
<keyword evidence="3" id="KW-0479">Metal-binding</keyword>
<keyword evidence="10" id="KW-1185">Reference proteome</keyword>
<dbReference type="RefSeq" id="WP_085276875.1">
    <property type="nucleotide sequence ID" value="NZ_FXAG01000015.1"/>
</dbReference>
<name>A0A1Y6C487_9NEIS</name>
<feature type="chain" id="PRO_5012011956" evidence="7">
    <location>
        <begin position="21"/>
        <end position="479"/>
    </location>
</feature>
<dbReference type="Proteomes" id="UP000192920">
    <property type="component" value="Unassembled WGS sequence"/>
</dbReference>
<dbReference type="SUPFAM" id="SSF48452">
    <property type="entry name" value="TPR-like"/>
    <property type="match status" value="1"/>
</dbReference>
<evidence type="ECO:0000256" key="2">
    <source>
        <dbReference type="ARBA" id="ARBA00022670"/>
    </source>
</evidence>
<accession>A0A1Y6C487</accession>
<dbReference type="InterPro" id="IPR051156">
    <property type="entry name" value="Mito/Outer_Membr_Metalloprot"/>
</dbReference>
<dbReference type="PANTHER" id="PTHR22726">
    <property type="entry name" value="METALLOENDOPEPTIDASE OMA1"/>
    <property type="match status" value="1"/>
</dbReference>
<dbReference type="GO" id="GO:0004222">
    <property type="term" value="F:metalloendopeptidase activity"/>
    <property type="evidence" value="ECO:0007669"/>
    <property type="project" value="InterPro"/>
</dbReference>
<dbReference type="STRING" id="1123014.SAMN02745746_02728"/>
<comment type="cofactor">
    <cofactor evidence="1">
        <name>Zn(2+)</name>
        <dbReference type="ChEBI" id="CHEBI:29105"/>
    </cofactor>
</comment>
<dbReference type="GO" id="GO:0051603">
    <property type="term" value="P:proteolysis involved in protein catabolic process"/>
    <property type="evidence" value="ECO:0007669"/>
    <property type="project" value="TreeGrafter"/>
</dbReference>
<feature type="domain" description="Peptidase M48" evidence="8">
    <location>
        <begin position="65"/>
        <end position="252"/>
    </location>
</feature>
<dbReference type="GO" id="GO:0046872">
    <property type="term" value="F:metal ion binding"/>
    <property type="evidence" value="ECO:0007669"/>
    <property type="project" value="UniProtKB-KW"/>
</dbReference>
<gene>
    <name evidence="9" type="ORF">SAMN02745746_02728</name>
</gene>
<evidence type="ECO:0000259" key="8">
    <source>
        <dbReference type="Pfam" id="PF01435"/>
    </source>
</evidence>